<dbReference type="Proteomes" id="UP000037460">
    <property type="component" value="Unassembled WGS sequence"/>
</dbReference>
<evidence type="ECO:0000256" key="2">
    <source>
        <dbReference type="ARBA" id="ARBA00005263"/>
    </source>
</evidence>
<evidence type="ECO:0000313" key="8">
    <source>
        <dbReference type="EMBL" id="KOO28656.1"/>
    </source>
</evidence>
<evidence type="ECO:0000256" key="1">
    <source>
        <dbReference type="ARBA" id="ARBA00004180"/>
    </source>
</evidence>
<proteinExistence type="inferred from homology"/>
<evidence type="ECO:0000256" key="7">
    <source>
        <dbReference type="SAM" id="MobiDB-lite"/>
    </source>
</evidence>
<reference evidence="9" key="1">
    <citation type="journal article" date="2015" name="PLoS Genet.">
        <title>Genome Sequence and Transcriptome Analyses of Chrysochromulina tobin: Metabolic Tools for Enhanced Algal Fitness in the Prominent Order Prymnesiales (Haptophyceae).</title>
        <authorList>
            <person name="Hovde B.T."/>
            <person name="Deodato C.R."/>
            <person name="Hunsperger H.M."/>
            <person name="Ryken S.A."/>
            <person name="Yost W."/>
            <person name="Jha R.K."/>
            <person name="Patterson J."/>
            <person name="Monnat R.J. Jr."/>
            <person name="Barlow S.B."/>
            <person name="Starkenburg S.R."/>
            <person name="Cattolico R.A."/>
        </authorList>
    </citation>
    <scope>NUCLEOTIDE SEQUENCE</scope>
    <source>
        <strain evidence="9">CCMP291</strain>
    </source>
</reference>
<feature type="region of interest" description="Disordered" evidence="7">
    <location>
        <begin position="1"/>
        <end position="25"/>
    </location>
</feature>
<dbReference type="Pfam" id="PF01086">
    <property type="entry name" value="Clathrin_lg_ch"/>
    <property type="match status" value="1"/>
</dbReference>
<comment type="function">
    <text evidence="6">Clathrin is the major protein of the polyhedral coat of coated pits and vesicles.</text>
</comment>
<organism evidence="8 9">
    <name type="scientific">Chrysochromulina tobinii</name>
    <dbReference type="NCBI Taxonomy" id="1460289"/>
    <lineage>
        <taxon>Eukaryota</taxon>
        <taxon>Haptista</taxon>
        <taxon>Haptophyta</taxon>
        <taxon>Prymnesiophyceae</taxon>
        <taxon>Prymnesiales</taxon>
        <taxon>Chrysochromulinaceae</taxon>
        <taxon>Chrysochromulina</taxon>
    </lineage>
</organism>
<dbReference type="GO" id="GO:0032050">
    <property type="term" value="F:clathrin heavy chain binding"/>
    <property type="evidence" value="ECO:0007669"/>
    <property type="project" value="TreeGrafter"/>
</dbReference>
<keyword evidence="9" id="KW-1185">Reference proteome</keyword>
<dbReference type="InterPro" id="IPR000996">
    <property type="entry name" value="Clathrin_L-chain"/>
</dbReference>
<sequence>MDDDDFGSSPAPAPEVGGDEFDMPVSAPNDMGGANMGGMDMGGSNMGGMDMGGMDMGGMGGMGMSVAPAPAPPPMPMPPMGGMGGGFVAPMEMGAVAKWRVERDEKVAAKAAASREAEAAKLAEAKAALDNFYAERTSKIAKRAAENRTAEAAYAAERDSAMIANSWESVCKLVDLKEKAGAIKDTSRMRSLLTQLKHG</sequence>
<comment type="caution">
    <text evidence="8">The sequence shown here is derived from an EMBL/GenBank/DDBJ whole genome shotgun (WGS) entry which is preliminary data.</text>
</comment>
<dbReference type="AlphaFoldDB" id="A0A0M0JPZ1"/>
<dbReference type="GO" id="GO:0005198">
    <property type="term" value="F:structural molecule activity"/>
    <property type="evidence" value="ECO:0007669"/>
    <property type="project" value="InterPro"/>
</dbReference>
<keyword evidence="5 6" id="KW-0968">Cytoplasmic vesicle</keyword>
<protein>
    <recommendedName>
        <fullName evidence="6">Clathrin light chain</fullName>
    </recommendedName>
</protein>
<evidence type="ECO:0000256" key="3">
    <source>
        <dbReference type="ARBA" id="ARBA00023136"/>
    </source>
</evidence>
<evidence type="ECO:0000313" key="9">
    <source>
        <dbReference type="Proteomes" id="UP000037460"/>
    </source>
</evidence>
<comment type="subcellular location">
    <subcellularLocation>
        <location evidence="1 6">Cytoplasmic vesicle membrane</location>
        <topology evidence="1 6">Peripheral membrane protein</topology>
        <orientation evidence="1 6">Cytoplasmic side</orientation>
    </subcellularLocation>
    <subcellularLocation>
        <location evidence="6">Membrane</location>
        <location evidence="6">Coated pit</location>
        <topology evidence="6">Peripheral membrane protein</topology>
        <orientation evidence="6">Cytoplasmic side</orientation>
    </subcellularLocation>
    <text evidence="6">Cytoplasmic face of coated pits and vesicles.</text>
</comment>
<dbReference type="GO" id="GO:0072583">
    <property type="term" value="P:clathrin-dependent endocytosis"/>
    <property type="evidence" value="ECO:0007669"/>
    <property type="project" value="TreeGrafter"/>
</dbReference>
<evidence type="ECO:0000256" key="4">
    <source>
        <dbReference type="ARBA" id="ARBA00023176"/>
    </source>
</evidence>
<dbReference type="GO" id="GO:0030130">
    <property type="term" value="C:clathrin coat of trans-Golgi network vesicle"/>
    <property type="evidence" value="ECO:0007669"/>
    <property type="project" value="InterPro"/>
</dbReference>
<accession>A0A0M0JPZ1</accession>
<evidence type="ECO:0000256" key="5">
    <source>
        <dbReference type="ARBA" id="ARBA00023329"/>
    </source>
</evidence>
<dbReference type="EMBL" id="JWZX01002533">
    <property type="protein sequence ID" value="KOO28656.1"/>
    <property type="molecule type" value="Genomic_DNA"/>
</dbReference>
<dbReference type="GO" id="GO:0030132">
    <property type="term" value="C:clathrin coat of coated pit"/>
    <property type="evidence" value="ECO:0007669"/>
    <property type="project" value="InterPro"/>
</dbReference>
<name>A0A0M0JPZ1_9EUKA</name>
<keyword evidence="3 6" id="KW-0472">Membrane</keyword>
<dbReference type="PANTHER" id="PTHR10639:SF7">
    <property type="entry name" value="CLATHRIN LIGHT CHAIN"/>
    <property type="match status" value="1"/>
</dbReference>
<comment type="similarity">
    <text evidence="2 6">Belongs to the clathrin light chain family.</text>
</comment>
<dbReference type="GO" id="GO:0006886">
    <property type="term" value="P:intracellular protein transport"/>
    <property type="evidence" value="ECO:0007669"/>
    <property type="project" value="InterPro"/>
</dbReference>
<gene>
    <name evidence="8" type="ORF">Ctob_005101</name>
</gene>
<evidence type="ECO:0000256" key="6">
    <source>
        <dbReference type="RuleBase" id="RU363137"/>
    </source>
</evidence>
<keyword evidence="4 6" id="KW-0168">Coated pit</keyword>
<dbReference type="PANTHER" id="PTHR10639">
    <property type="entry name" value="CLATHRIN LIGHT CHAIN"/>
    <property type="match status" value="1"/>
</dbReference>